<accession>A0A2W4YY67</accession>
<proteinExistence type="predicted"/>
<dbReference type="Pfam" id="PF04389">
    <property type="entry name" value="Peptidase_M28"/>
    <property type="match status" value="1"/>
</dbReference>
<evidence type="ECO:0000256" key="3">
    <source>
        <dbReference type="ARBA" id="ARBA00022723"/>
    </source>
</evidence>
<reference evidence="9 10" key="1">
    <citation type="submission" date="2017-08" db="EMBL/GenBank/DDBJ databases">
        <title>Infants hospitalized years apart are colonized by the same room-sourced microbial strains.</title>
        <authorList>
            <person name="Brooks B."/>
            <person name="Olm M.R."/>
            <person name="Firek B.A."/>
            <person name="Baker R."/>
            <person name="Thomas B.C."/>
            <person name="Morowitz M.J."/>
            <person name="Banfield J.F."/>
        </authorList>
    </citation>
    <scope>NUCLEOTIDE SEQUENCE [LARGE SCALE GENOMIC DNA]</scope>
    <source>
        <strain evidence="9">S2_018_000_R3_110</strain>
    </source>
</reference>
<evidence type="ECO:0000313" key="9">
    <source>
        <dbReference type="EMBL" id="PZO74644.1"/>
    </source>
</evidence>
<dbReference type="SUPFAM" id="SSF53187">
    <property type="entry name" value="Zn-dependent exopeptidases"/>
    <property type="match status" value="1"/>
</dbReference>
<evidence type="ECO:0000256" key="7">
    <source>
        <dbReference type="SAM" id="SignalP"/>
    </source>
</evidence>
<evidence type="ECO:0000256" key="1">
    <source>
        <dbReference type="ARBA" id="ARBA00022438"/>
    </source>
</evidence>
<comment type="caution">
    <text evidence="9">The sequence shown here is derived from an EMBL/GenBank/DDBJ whole genome shotgun (WGS) entry which is preliminary data.</text>
</comment>
<keyword evidence="1" id="KW-0031">Aminopeptidase</keyword>
<dbReference type="Gene3D" id="3.40.630.10">
    <property type="entry name" value="Zn peptidases"/>
    <property type="match status" value="1"/>
</dbReference>
<organism evidence="9 10">
    <name type="scientific">Sphingomonas hengshuiensis</name>
    <dbReference type="NCBI Taxonomy" id="1609977"/>
    <lineage>
        <taxon>Bacteria</taxon>
        <taxon>Pseudomonadati</taxon>
        <taxon>Pseudomonadota</taxon>
        <taxon>Alphaproteobacteria</taxon>
        <taxon>Sphingomonadales</taxon>
        <taxon>Sphingomonadaceae</taxon>
        <taxon>Sphingomonas</taxon>
    </lineage>
</organism>
<dbReference type="Proteomes" id="UP000248614">
    <property type="component" value="Unassembled WGS sequence"/>
</dbReference>
<protein>
    <submittedName>
        <fullName evidence="9">Peptidase M28</fullName>
    </submittedName>
</protein>
<dbReference type="AlphaFoldDB" id="A0A2W4YY67"/>
<feature type="signal peptide" evidence="7">
    <location>
        <begin position="1"/>
        <end position="21"/>
    </location>
</feature>
<keyword evidence="2" id="KW-0645">Protease</keyword>
<evidence type="ECO:0000256" key="6">
    <source>
        <dbReference type="ARBA" id="ARBA00022833"/>
    </source>
</evidence>
<dbReference type="EMBL" id="QFNF01000040">
    <property type="protein sequence ID" value="PZO74644.1"/>
    <property type="molecule type" value="Genomic_DNA"/>
</dbReference>
<dbReference type="InterPro" id="IPR007484">
    <property type="entry name" value="Peptidase_M28"/>
</dbReference>
<keyword evidence="4 7" id="KW-0732">Signal</keyword>
<keyword evidence="3" id="KW-0479">Metal-binding</keyword>
<sequence length="474" mass="49539">MSLRPILGLAALLLSTTPAFAQSITPEMLRGHVAILASDAYEGREPGTPGGDRAEAYVLQAFADAGLKPGAPDGRWRQEVAIAEYRAKSTTASVSRAGRATPLPGMFAVGVEEETRLSNRGLIFVGGIEADALASAPVRDRVVVLTFGPGRRAKAEALAKAGAAAAIFLAPATMPEADLREHLGQLTVRDDEHIPLTVAYLSESHAVALLGGSGAALLKAGTAKDFRPAPIEGTIDLTATTTRRRYTTANIVGMIPGSERPNEAVLLSAHWDHIGICRPEGAPDRICNGAADNASGTAILIEVAKVLATGPRPARSIYFVATTAEEKGLIGADAYAAAVAETPLKIVANLNIDTAAIVPTGMPVAMVGRGNHPKIDAIVDATARAIGRKVDTDTEANIMVQRQDGWAFGKRGIPAIMATGSVSDMKRLFAYLDGPYHKPNDDLAHIDLSGAAEDADLHVALARALADPIRYPAN</sequence>
<feature type="chain" id="PRO_5015924453" evidence="7">
    <location>
        <begin position="22"/>
        <end position="474"/>
    </location>
</feature>
<dbReference type="Gene3D" id="3.50.30.30">
    <property type="match status" value="1"/>
</dbReference>
<evidence type="ECO:0000256" key="5">
    <source>
        <dbReference type="ARBA" id="ARBA00022801"/>
    </source>
</evidence>
<keyword evidence="6" id="KW-0862">Zinc</keyword>
<evidence type="ECO:0000259" key="8">
    <source>
        <dbReference type="Pfam" id="PF04389"/>
    </source>
</evidence>
<evidence type="ECO:0000256" key="2">
    <source>
        <dbReference type="ARBA" id="ARBA00022670"/>
    </source>
</evidence>
<dbReference type="PANTHER" id="PTHR12147:SF56">
    <property type="entry name" value="AMINOPEPTIDASE YDR415C-RELATED"/>
    <property type="match status" value="1"/>
</dbReference>
<dbReference type="GO" id="GO:0004177">
    <property type="term" value="F:aminopeptidase activity"/>
    <property type="evidence" value="ECO:0007669"/>
    <property type="project" value="UniProtKB-KW"/>
</dbReference>
<dbReference type="InterPro" id="IPR045175">
    <property type="entry name" value="M28_fam"/>
</dbReference>
<keyword evidence="5" id="KW-0378">Hydrolase</keyword>
<evidence type="ECO:0000256" key="4">
    <source>
        <dbReference type="ARBA" id="ARBA00022729"/>
    </source>
</evidence>
<feature type="domain" description="Peptidase M28" evidence="8">
    <location>
        <begin position="250"/>
        <end position="456"/>
    </location>
</feature>
<dbReference type="GO" id="GO:0046872">
    <property type="term" value="F:metal ion binding"/>
    <property type="evidence" value="ECO:0007669"/>
    <property type="project" value="UniProtKB-KW"/>
</dbReference>
<evidence type="ECO:0000313" key="10">
    <source>
        <dbReference type="Proteomes" id="UP000248614"/>
    </source>
</evidence>
<gene>
    <name evidence="9" type="ORF">DI632_13070</name>
</gene>
<dbReference type="PANTHER" id="PTHR12147">
    <property type="entry name" value="METALLOPEPTIDASE M28 FAMILY MEMBER"/>
    <property type="match status" value="1"/>
</dbReference>
<dbReference type="GO" id="GO:0008235">
    <property type="term" value="F:metalloexopeptidase activity"/>
    <property type="evidence" value="ECO:0007669"/>
    <property type="project" value="InterPro"/>
</dbReference>
<dbReference type="GO" id="GO:0006508">
    <property type="term" value="P:proteolysis"/>
    <property type="evidence" value="ECO:0007669"/>
    <property type="project" value="UniProtKB-KW"/>
</dbReference>
<name>A0A2W4YY67_9SPHN</name>